<protein>
    <submittedName>
        <fullName evidence="1">Uncharacterized protein</fullName>
    </submittedName>
</protein>
<gene>
    <name evidence="1" type="ORF">L1987_14812</name>
</gene>
<dbReference type="Proteomes" id="UP001056120">
    <property type="component" value="Linkage Group LG05"/>
</dbReference>
<name>A0ACB9J604_9ASTR</name>
<proteinExistence type="predicted"/>
<sequence length="85" mass="9570">MNMEGLLMYVLTFEDVVEEIDGEIFDENDSKISYGREKANLGACRPGELRKVLCFPGSIGLVLSRIPNEQHDLDPSFVQFGRCDT</sequence>
<evidence type="ECO:0000313" key="1">
    <source>
        <dbReference type="EMBL" id="KAI3815156.1"/>
    </source>
</evidence>
<reference evidence="2" key="1">
    <citation type="journal article" date="2022" name="Mol. Ecol. Resour.">
        <title>The genomes of chicory, endive, great burdock and yacon provide insights into Asteraceae palaeo-polyploidization history and plant inulin production.</title>
        <authorList>
            <person name="Fan W."/>
            <person name="Wang S."/>
            <person name="Wang H."/>
            <person name="Wang A."/>
            <person name="Jiang F."/>
            <person name="Liu H."/>
            <person name="Zhao H."/>
            <person name="Xu D."/>
            <person name="Zhang Y."/>
        </authorList>
    </citation>
    <scope>NUCLEOTIDE SEQUENCE [LARGE SCALE GENOMIC DNA]</scope>
    <source>
        <strain evidence="2">cv. Yunnan</strain>
    </source>
</reference>
<reference evidence="1 2" key="2">
    <citation type="journal article" date="2022" name="Mol. Ecol. Resour.">
        <title>The genomes of chicory, endive, great burdock and yacon provide insights into Asteraceae paleo-polyploidization history and plant inulin production.</title>
        <authorList>
            <person name="Fan W."/>
            <person name="Wang S."/>
            <person name="Wang H."/>
            <person name="Wang A."/>
            <person name="Jiang F."/>
            <person name="Liu H."/>
            <person name="Zhao H."/>
            <person name="Xu D."/>
            <person name="Zhang Y."/>
        </authorList>
    </citation>
    <scope>NUCLEOTIDE SEQUENCE [LARGE SCALE GENOMIC DNA]</scope>
    <source>
        <strain evidence="2">cv. Yunnan</strain>
        <tissue evidence="1">Leaves</tissue>
    </source>
</reference>
<dbReference type="EMBL" id="CM042022">
    <property type="protein sequence ID" value="KAI3815156.1"/>
    <property type="molecule type" value="Genomic_DNA"/>
</dbReference>
<comment type="caution">
    <text evidence="1">The sequence shown here is derived from an EMBL/GenBank/DDBJ whole genome shotgun (WGS) entry which is preliminary data.</text>
</comment>
<keyword evidence="2" id="KW-1185">Reference proteome</keyword>
<evidence type="ECO:0000313" key="2">
    <source>
        <dbReference type="Proteomes" id="UP001056120"/>
    </source>
</evidence>
<accession>A0ACB9J604</accession>
<organism evidence="1 2">
    <name type="scientific">Smallanthus sonchifolius</name>
    <dbReference type="NCBI Taxonomy" id="185202"/>
    <lineage>
        <taxon>Eukaryota</taxon>
        <taxon>Viridiplantae</taxon>
        <taxon>Streptophyta</taxon>
        <taxon>Embryophyta</taxon>
        <taxon>Tracheophyta</taxon>
        <taxon>Spermatophyta</taxon>
        <taxon>Magnoliopsida</taxon>
        <taxon>eudicotyledons</taxon>
        <taxon>Gunneridae</taxon>
        <taxon>Pentapetalae</taxon>
        <taxon>asterids</taxon>
        <taxon>campanulids</taxon>
        <taxon>Asterales</taxon>
        <taxon>Asteraceae</taxon>
        <taxon>Asteroideae</taxon>
        <taxon>Heliantheae alliance</taxon>
        <taxon>Millerieae</taxon>
        <taxon>Smallanthus</taxon>
    </lineage>
</organism>